<accession>A0A939GCT9</accession>
<gene>
    <name evidence="2" type="ORF">J2I47_02595</name>
</gene>
<feature type="region of interest" description="Disordered" evidence="1">
    <location>
        <begin position="1"/>
        <end position="51"/>
    </location>
</feature>
<comment type="caution">
    <text evidence="2">The sequence shown here is derived from an EMBL/GenBank/DDBJ whole genome shotgun (WGS) entry which is preliminary data.</text>
</comment>
<dbReference type="AlphaFoldDB" id="A0A939GCT9"/>
<feature type="compositionally biased region" description="Basic residues" evidence="1">
    <location>
        <begin position="9"/>
        <end position="27"/>
    </location>
</feature>
<sequence length="51" mass="5478">MSNDEKKNKNGKKVATKAPKVHGVHKIPKYEQTGTAIAPPDLSPKPKKGGK</sequence>
<dbReference type="Proteomes" id="UP000664034">
    <property type="component" value="Unassembled WGS sequence"/>
</dbReference>
<proteinExistence type="predicted"/>
<evidence type="ECO:0000256" key="1">
    <source>
        <dbReference type="SAM" id="MobiDB-lite"/>
    </source>
</evidence>
<reference evidence="2" key="1">
    <citation type="submission" date="2021-03" db="EMBL/GenBank/DDBJ databases">
        <title>Fibrella sp. HMF5335 genome sequencing and assembly.</title>
        <authorList>
            <person name="Kang H."/>
            <person name="Kim H."/>
            <person name="Bae S."/>
            <person name="Joh K."/>
        </authorList>
    </citation>
    <scope>NUCLEOTIDE SEQUENCE</scope>
    <source>
        <strain evidence="2">HMF5335</strain>
    </source>
</reference>
<evidence type="ECO:0000313" key="2">
    <source>
        <dbReference type="EMBL" id="MBO0935428.1"/>
    </source>
</evidence>
<organism evidence="2 3">
    <name type="scientific">Fibrella rubiginis</name>
    <dbReference type="NCBI Taxonomy" id="2817060"/>
    <lineage>
        <taxon>Bacteria</taxon>
        <taxon>Pseudomonadati</taxon>
        <taxon>Bacteroidota</taxon>
        <taxon>Cytophagia</taxon>
        <taxon>Cytophagales</taxon>
        <taxon>Spirosomataceae</taxon>
        <taxon>Fibrella</taxon>
    </lineage>
</organism>
<keyword evidence="3" id="KW-1185">Reference proteome</keyword>
<name>A0A939GCT9_9BACT</name>
<evidence type="ECO:0000313" key="3">
    <source>
        <dbReference type="Proteomes" id="UP000664034"/>
    </source>
</evidence>
<dbReference type="RefSeq" id="WP_207362981.1">
    <property type="nucleotide sequence ID" value="NZ_JAFMYV010000001.1"/>
</dbReference>
<protein>
    <submittedName>
        <fullName evidence="2">Uncharacterized protein</fullName>
    </submittedName>
</protein>
<dbReference type="EMBL" id="JAFMYV010000001">
    <property type="protein sequence ID" value="MBO0935428.1"/>
    <property type="molecule type" value="Genomic_DNA"/>
</dbReference>